<feature type="signal peptide" evidence="2">
    <location>
        <begin position="1"/>
        <end position="25"/>
    </location>
</feature>
<dbReference type="RefSeq" id="WP_095131343.1">
    <property type="nucleotide sequence ID" value="NZ_NIBG01000002.1"/>
</dbReference>
<evidence type="ECO:0000313" key="4">
    <source>
        <dbReference type="EMBL" id="PAB60786.1"/>
    </source>
</evidence>
<dbReference type="OrthoDB" id="9815002at2"/>
<keyword evidence="5" id="KW-1185">Reference proteome</keyword>
<comment type="caution">
    <text evidence="4">The sequence shown here is derived from an EMBL/GenBank/DDBJ whole genome shotgun (WGS) entry which is preliminary data.</text>
</comment>
<dbReference type="SUPFAM" id="SSF53955">
    <property type="entry name" value="Lysozyme-like"/>
    <property type="match status" value="1"/>
</dbReference>
<dbReference type="Gene3D" id="1.10.530.10">
    <property type="match status" value="1"/>
</dbReference>
<gene>
    <name evidence="4" type="ORF">CCE28_04410</name>
</gene>
<sequence length="230" mass="26595">MKVKSKKLIVVLLILSLMSMGTVYGEGESEEEVVEILDEKILNLEELIKEIERKQKVLNKISRVQNYVKMDLRSNIDKVLEIEKNTPLDMEAAAVVVAYSEKFNINPSLILAVIKQESNFNKYEVGADEDRGYMQVIPSTEKWLANKFGKSIGIKYDPSKIYDPEYNIGLGTIYLSILKKNYGENYNKILSEYNRGPYNLKAYYNKHKTYTTSYSRGVLTKEKKFLKFNK</sequence>
<dbReference type="PANTHER" id="PTHR37423">
    <property type="entry name" value="SOLUBLE LYTIC MUREIN TRANSGLYCOSYLASE-RELATED"/>
    <property type="match status" value="1"/>
</dbReference>
<dbReference type="EMBL" id="NIBG01000002">
    <property type="protein sequence ID" value="PAB60786.1"/>
    <property type="molecule type" value="Genomic_DNA"/>
</dbReference>
<protein>
    <recommendedName>
        <fullName evidence="3">Transglycosylase SLT domain-containing protein</fullName>
    </recommendedName>
</protein>
<organism evidence="4 5">
    <name type="scientific">Anaeromicrobium sediminis</name>
    <dbReference type="NCBI Taxonomy" id="1478221"/>
    <lineage>
        <taxon>Bacteria</taxon>
        <taxon>Bacillati</taxon>
        <taxon>Bacillota</taxon>
        <taxon>Clostridia</taxon>
        <taxon>Peptostreptococcales</taxon>
        <taxon>Thermotaleaceae</taxon>
        <taxon>Anaeromicrobium</taxon>
    </lineage>
</organism>
<evidence type="ECO:0000256" key="2">
    <source>
        <dbReference type="SAM" id="SignalP"/>
    </source>
</evidence>
<keyword evidence="1" id="KW-0175">Coiled coil</keyword>
<dbReference type="Pfam" id="PF01464">
    <property type="entry name" value="SLT"/>
    <property type="match status" value="1"/>
</dbReference>
<feature type="chain" id="PRO_5013012349" description="Transglycosylase SLT domain-containing protein" evidence="2">
    <location>
        <begin position="26"/>
        <end position="230"/>
    </location>
</feature>
<name>A0A267MML7_9FIRM</name>
<dbReference type="AlphaFoldDB" id="A0A267MML7"/>
<dbReference type="Proteomes" id="UP000216024">
    <property type="component" value="Unassembled WGS sequence"/>
</dbReference>
<keyword evidence="2" id="KW-0732">Signal</keyword>
<dbReference type="InterPro" id="IPR023346">
    <property type="entry name" value="Lysozyme-like_dom_sf"/>
</dbReference>
<evidence type="ECO:0000256" key="1">
    <source>
        <dbReference type="SAM" id="Coils"/>
    </source>
</evidence>
<reference evidence="4 5" key="1">
    <citation type="submission" date="2017-06" db="EMBL/GenBank/DDBJ databases">
        <title>Draft genome sequence of anaerobic fermentative bacterium Anaeromicrobium sediminis DY2726D isolated from West Pacific Ocean sediments.</title>
        <authorList>
            <person name="Zeng X."/>
        </authorList>
    </citation>
    <scope>NUCLEOTIDE SEQUENCE [LARGE SCALE GENOMIC DNA]</scope>
    <source>
        <strain evidence="4 5">DY2726D</strain>
    </source>
</reference>
<feature type="coiled-coil region" evidence="1">
    <location>
        <begin position="34"/>
        <end position="64"/>
    </location>
</feature>
<proteinExistence type="predicted"/>
<evidence type="ECO:0000259" key="3">
    <source>
        <dbReference type="Pfam" id="PF01464"/>
    </source>
</evidence>
<dbReference type="InterPro" id="IPR008258">
    <property type="entry name" value="Transglycosylase_SLT_dom_1"/>
</dbReference>
<dbReference type="PANTHER" id="PTHR37423:SF2">
    <property type="entry name" value="MEMBRANE-BOUND LYTIC MUREIN TRANSGLYCOSYLASE C"/>
    <property type="match status" value="1"/>
</dbReference>
<feature type="domain" description="Transglycosylase SLT" evidence="3">
    <location>
        <begin position="98"/>
        <end position="210"/>
    </location>
</feature>
<accession>A0A267MML7</accession>
<evidence type="ECO:0000313" key="5">
    <source>
        <dbReference type="Proteomes" id="UP000216024"/>
    </source>
</evidence>